<organism evidence="2 3">
    <name type="scientific">Candidatus Fonsibacter lacus</name>
    <dbReference type="NCBI Taxonomy" id="2576439"/>
    <lineage>
        <taxon>Bacteria</taxon>
        <taxon>Pseudomonadati</taxon>
        <taxon>Pseudomonadota</taxon>
        <taxon>Alphaproteobacteria</taxon>
        <taxon>Candidatus Pelagibacterales</taxon>
        <taxon>Candidatus Pelagibacterales incertae sedis</taxon>
        <taxon>Candidatus Fonsibacter</taxon>
    </lineage>
</organism>
<dbReference type="InterPro" id="IPR009425">
    <property type="entry name" value="DSRM_SSAP"/>
</dbReference>
<sequence>MTYPNLAGVITKDDVFRKGTGSYAADYVSWARIAHYLHDHAPGWQFALMADDNGSPVWRAPDNSGYIMGFFRGPEGEATVCFPYPCQDHRNQPVQFDKVSCRVLTDTHRRGLCAAAAYFFGLGYELWAKEEVESAKDAPVQPTVEAPAPAKAKPVAAATKEQTAPELDPEELPITDKDLKTIRDLLAAEPVVKRNKIIKEFNKVFEVPDGELMTAHITLPKHLLFIQERLST</sequence>
<dbReference type="Pfam" id="PF06378">
    <property type="entry name" value="SSAP_Sak"/>
    <property type="match status" value="1"/>
</dbReference>
<comment type="caution">
    <text evidence="2">The sequence shown here is derived from an EMBL/GenBank/DDBJ whole genome shotgun (WGS) entry which is preliminary data.</text>
</comment>
<proteinExistence type="predicted"/>
<evidence type="ECO:0000313" key="3">
    <source>
        <dbReference type="Proteomes" id="UP000713222"/>
    </source>
</evidence>
<gene>
    <name evidence="2" type="ORF">EBV32_00185</name>
</gene>
<feature type="domain" description="SSAP RNA binding" evidence="1">
    <location>
        <begin position="4"/>
        <end position="139"/>
    </location>
</feature>
<dbReference type="AlphaFoldDB" id="A0A964UXB7"/>
<evidence type="ECO:0000259" key="1">
    <source>
        <dbReference type="Pfam" id="PF06378"/>
    </source>
</evidence>
<dbReference type="EMBL" id="RGET01000001">
    <property type="protein sequence ID" value="NBN87503.1"/>
    <property type="molecule type" value="Genomic_DNA"/>
</dbReference>
<name>A0A964UXB7_9PROT</name>
<accession>A0A964UXB7</accession>
<dbReference type="Proteomes" id="UP000713222">
    <property type="component" value="Unassembled WGS sequence"/>
</dbReference>
<evidence type="ECO:0000313" key="2">
    <source>
        <dbReference type="EMBL" id="NBN87503.1"/>
    </source>
</evidence>
<reference evidence="2" key="1">
    <citation type="submission" date="2018-10" db="EMBL/GenBank/DDBJ databases">
        <title>Iterative Subtractive Binning of Freshwater Chronoseries Metagenomes Recovers Nearly Complete Genomes from over Four Hundred Novel Species.</title>
        <authorList>
            <person name="Rodriguez-R L.M."/>
            <person name="Tsementzi D."/>
            <person name="Luo C."/>
            <person name="Konstantinidis K.T."/>
        </authorList>
    </citation>
    <scope>NUCLEOTIDE SEQUENCE</scope>
    <source>
        <strain evidence="2">WB7_6_001</strain>
    </source>
</reference>
<protein>
    <recommendedName>
        <fullName evidence="1">SSAP RNA binding domain-containing protein</fullName>
    </recommendedName>
</protein>